<protein>
    <submittedName>
        <fullName evidence="1">Unplaced genomic scaffold scaffold_153, whole genome shotgun sequence</fullName>
    </submittedName>
</protein>
<dbReference type="AlphaFoldDB" id="A0A0C9Z401"/>
<dbReference type="HOGENOM" id="CLU_043570_0_1_1"/>
<proteinExistence type="predicted"/>
<organism evidence="1 2">
    <name type="scientific">Pisolithus microcarpus 441</name>
    <dbReference type="NCBI Taxonomy" id="765257"/>
    <lineage>
        <taxon>Eukaryota</taxon>
        <taxon>Fungi</taxon>
        <taxon>Dikarya</taxon>
        <taxon>Basidiomycota</taxon>
        <taxon>Agaricomycotina</taxon>
        <taxon>Agaricomycetes</taxon>
        <taxon>Agaricomycetidae</taxon>
        <taxon>Boletales</taxon>
        <taxon>Sclerodermatineae</taxon>
        <taxon>Pisolithaceae</taxon>
        <taxon>Pisolithus</taxon>
    </lineage>
</organism>
<dbReference type="Proteomes" id="UP000054018">
    <property type="component" value="Unassembled WGS sequence"/>
</dbReference>
<evidence type="ECO:0000313" key="1">
    <source>
        <dbReference type="EMBL" id="KIK17152.1"/>
    </source>
</evidence>
<reference evidence="2" key="2">
    <citation type="submission" date="2015-01" db="EMBL/GenBank/DDBJ databases">
        <title>Evolutionary Origins and Diversification of the Mycorrhizal Mutualists.</title>
        <authorList>
            <consortium name="DOE Joint Genome Institute"/>
            <consortium name="Mycorrhizal Genomics Consortium"/>
            <person name="Kohler A."/>
            <person name="Kuo A."/>
            <person name="Nagy L.G."/>
            <person name="Floudas D."/>
            <person name="Copeland A."/>
            <person name="Barry K.W."/>
            <person name="Cichocki N."/>
            <person name="Veneault-Fourrey C."/>
            <person name="LaButti K."/>
            <person name="Lindquist E.A."/>
            <person name="Lipzen A."/>
            <person name="Lundell T."/>
            <person name="Morin E."/>
            <person name="Murat C."/>
            <person name="Riley R."/>
            <person name="Ohm R."/>
            <person name="Sun H."/>
            <person name="Tunlid A."/>
            <person name="Henrissat B."/>
            <person name="Grigoriev I.V."/>
            <person name="Hibbett D.S."/>
            <person name="Martin F."/>
        </authorList>
    </citation>
    <scope>NUCLEOTIDE SEQUENCE [LARGE SCALE GENOMIC DNA]</scope>
    <source>
        <strain evidence="2">441</strain>
    </source>
</reference>
<accession>A0A0C9Z401</accession>
<evidence type="ECO:0000313" key="2">
    <source>
        <dbReference type="Proteomes" id="UP000054018"/>
    </source>
</evidence>
<dbReference type="EMBL" id="KN833837">
    <property type="protein sequence ID" value="KIK17152.1"/>
    <property type="molecule type" value="Genomic_DNA"/>
</dbReference>
<name>A0A0C9Z401_9AGAM</name>
<keyword evidence="2" id="KW-1185">Reference proteome</keyword>
<sequence length="172" mass="19051">MLTSKATTSCQPIYIPPDTIHKEIPKRWAKNMEALAAVMREILDEAAEEDVVWEWMERFEEVLGQIKGLHTFATNMGTDSVPTSEVPHYPEETEEAISSLFMMLLPSSSAPVGSEVRWSHQQQEKAAMVDEGSKGASHAADSVAVKVVVASAWAREWHNGFNPGVTRDRGTL</sequence>
<gene>
    <name evidence="1" type="ORF">PISMIDRAFT_15348</name>
</gene>
<reference evidence="1 2" key="1">
    <citation type="submission" date="2014-04" db="EMBL/GenBank/DDBJ databases">
        <authorList>
            <consortium name="DOE Joint Genome Institute"/>
            <person name="Kuo A."/>
            <person name="Kohler A."/>
            <person name="Costa M.D."/>
            <person name="Nagy L.G."/>
            <person name="Floudas D."/>
            <person name="Copeland A."/>
            <person name="Barry K.W."/>
            <person name="Cichocki N."/>
            <person name="Veneault-Fourrey C."/>
            <person name="LaButti K."/>
            <person name="Lindquist E.A."/>
            <person name="Lipzen A."/>
            <person name="Lundell T."/>
            <person name="Morin E."/>
            <person name="Murat C."/>
            <person name="Sun H."/>
            <person name="Tunlid A."/>
            <person name="Henrissat B."/>
            <person name="Grigoriev I.V."/>
            <person name="Hibbett D.S."/>
            <person name="Martin F."/>
            <person name="Nordberg H.P."/>
            <person name="Cantor M.N."/>
            <person name="Hua S.X."/>
        </authorList>
    </citation>
    <scope>NUCLEOTIDE SEQUENCE [LARGE SCALE GENOMIC DNA]</scope>
    <source>
        <strain evidence="1 2">441</strain>
    </source>
</reference>